<keyword evidence="2" id="KW-1185">Reference proteome</keyword>
<dbReference type="AlphaFoldDB" id="A0A8H3EF77"/>
<gene>
    <name evidence="1" type="ORF">IMSHALPRED_000062</name>
</gene>
<proteinExistence type="predicted"/>
<comment type="caution">
    <text evidence="1">The sequence shown here is derived from an EMBL/GenBank/DDBJ whole genome shotgun (WGS) entry which is preliminary data.</text>
</comment>
<sequence>MADDEEPGEDSGNRSSRELNRLTRLRAPMKQIRWAEVFKFHTDLSLGQEVESFFKDYFLATDAKNFNFYESRFNFPVARMNRTLQSSAENMTDPTPQTSFLHCDDLSDQRRIQSCFPTSMDDAGLSYEKSGRLWRVALKAEQPTALLRDAAVAVREGSGTIVRQYLYAPSFL</sequence>
<organism evidence="1 2">
    <name type="scientific">Imshaugia aleurites</name>
    <dbReference type="NCBI Taxonomy" id="172621"/>
    <lineage>
        <taxon>Eukaryota</taxon>
        <taxon>Fungi</taxon>
        <taxon>Dikarya</taxon>
        <taxon>Ascomycota</taxon>
        <taxon>Pezizomycotina</taxon>
        <taxon>Lecanoromycetes</taxon>
        <taxon>OSLEUM clade</taxon>
        <taxon>Lecanoromycetidae</taxon>
        <taxon>Lecanorales</taxon>
        <taxon>Lecanorineae</taxon>
        <taxon>Parmeliaceae</taxon>
        <taxon>Imshaugia</taxon>
    </lineage>
</organism>
<reference evidence="1" key="1">
    <citation type="submission" date="2021-03" db="EMBL/GenBank/DDBJ databases">
        <authorList>
            <person name="Tagirdzhanova G."/>
        </authorList>
    </citation>
    <scope>NUCLEOTIDE SEQUENCE</scope>
</reference>
<dbReference type="Proteomes" id="UP000664534">
    <property type="component" value="Unassembled WGS sequence"/>
</dbReference>
<evidence type="ECO:0000313" key="2">
    <source>
        <dbReference type="Proteomes" id="UP000664534"/>
    </source>
</evidence>
<name>A0A8H3EF77_9LECA</name>
<dbReference type="EMBL" id="CAJPDT010000001">
    <property type="protein sequence ID" value="CAF9904452.1"/>
    <property type="molecule type" value="Genomic_DNA"/>
</dbReference>
<accession>A0A8H3EF77</accession>
<protein>
    <submittedName>
        <fullName evidence="1">Uncharacterized protein</fullName>
    </submittedName>
</protein>
<evidence type="ECO:0000313" key="1">
    <source>
        <dbReference type="EMBL" id="CAF9904452.1"/>
    </source>
</evidence>